<feature type="region of interest" description="Disordered" evidence="1">
    <location>
        <begin position="31"/>
        <end position="60"/>
    </location>
</feature>
<dbReference type="InterPro" id="IPR050583">
    <property type="entry name" value="Mycobacterial_A85_antigen"/>
</dbReference>
<dbReference type="AlphaFoldDB" id="A0A1I6I5W9"/>
<dbReference type="PANTHER" id="PTHR48098">
    <property type="entry name" value="ENTEROCHELIN ESTERASE-RELATED"/>
    <property type="match status" value="1"/>
</dbReference>
<feature type="compositionally biased region" description="Polar residues" evidence="1">
    <location>
        <begin position="31"/>
        <end position="40"/>
    </location>
</feature>
<keyword evidence="3" id="KW-1185">Reference proteome</keyword>
<reference evidence="2 3" key="1">
    <citation type="submission" date="2016-10" db="EMBL/GenBank/DDBJ databases">
        <authorList>
            <person name="de Groot N.N."/>
        </authorList>
    </citation>
    <scope>NUCLEOTIDE SEQUENCE [LARGE SCALE GENOMIC DNA]</scope>
    <source>
        <strain evidence="2 3">743A</strain>
    </source>
</reference>
<dbReference type="Pfam" id="PF00756">
    <property type="entry name" value="Esterase"/>
    <property type="match status" value="1"/>
</dbReference>
<feature type="compositionally biased region" description="Low complexity" evidence="1">
    <location>
        <begin position="41"/>
        <end position="55"/>
    </location>
</feature>
<dbReference type="SUPFAM" id="SSF53474">
    <property type="entry name" value="alpha/beta-Hydrolases"/>
    <property type="match status" value="1"/>
</dbReference>
<evidence type="ECO:0000313" key="2">
    <source>
        <dbReference type="EMBL" id="SFR62125.1"/>
    </source>
</evidence>
<dbReference type="STRING" id="37658.SAMN05661086_00450"/>
<dbReference type="RefSeq" id="WP_092559079.1">
    <property type="nucleotide sequence ID" value="NZ_FOYZ01000002.1"/>
</dbReference>
<dbReference type="PROSITE" id="PS51257">
    <property type="entry name" value="PROKAR_LIPOPROTEIN"/>
    <property type="match status" value="1"/>
</dbReference>
<dbReference type="OrthoDB" id="9809277at2"/>
<protein>
    <submittedName>
        <fullName evidence="2">Putative esterase</fullName>
    </submittedName>
</protein>
<dbReference type="Gene3D" id="3.40.50.1820">
    <property type="entry name" value="alpha/beta hydrolase"/>
    <property type="match status" value="1"/>
</dbReference>
<dbReference type="Proteomes" id="UP000199659">
    <property type="component" value="Unassembled WGS sequence"/>
</dbReference>
<accession>A0A1I6I5W9</accession>
<dbReference type="InterPro" id="IPR000801">
    <property type="entry name" value="Esterase-like"/>
</dbReference>
<proteinExistence type="predicted"/>
<evidence type="ECO:0000256" key="1">
    <source>
        <dbReference type="SAM" id="MobiDB-lite"/>
    </source>
</evidence>
<organism evidence="2 3">
    <name type="scientific">Anaeromicropila populeti</name>
    <dbReference type="NCBI Taxonomy" id="37658"/>
    <lineage>
        <taxon>Bacteria</taxon>
        <taxon>Bacillati</taxon>
        <taxon>Bacillota</taxon>
        <taxon>Clostridia</taxon>
        <taxon>Lachnospirales</taxon>
        <taxon>Lachnospiraceae</taxon>
        <taxon>Anaeromicropila</taxon>
    </lineage>
</organism>
<name>A0A1I6I5W9_9FIRM</name>
<evidence type="ECO:0000313" key="3">
    <source>
        <dbReference type="Proteomes" id="UP000199659"/>
    </source>
</evidence>
<gene>
    <name evidence="2" type="ORF">SAMN05661086_00450</name>
</gene>
<dbReference type="InterPro" id="IPR029058">
    <property type="entry name" value="AB_hydrolase_fold"/>
</dbReference>
<dbReference type="EMBL" id="FOYZ01000002">
    <property type="protein sequence ID" value="SFR62125.1"/>
    <property type="molecule type" value="Genomic_DNA"/>
</dbReference>
<sequence length="358" mass="40139">MKRRLFLFTYFFIFSLLIGCKKNDSAVDSNTSEATEASGQPSESNTSSTPSASPAADEKHVQDVTLTSKLLSEATDGSSPEKHIILYLPPSYFRSEKRYPVVYYFHGFGDTPYYINLAEKDFEKNMKDSAEFIVVGVDGRTKGSNGSFYVNSPVTGAWEDYVIQEVIPYVDDNYRTLANPESRGITGFSMGGFAAINLALLHPEIFSSTLSLCPGLLKDDELQIAMDTWSGDTTFKTSYGQAFAPNPDAENLCDIPTMDGSKEDNEICEKWLSGFGHLEEKVNRYLEKKQPLHNIQIIYGKADGYTWIPEGSKYFSELLNEKGIEHTLTERLDGHLIPNDFVETYFVPFFSDGLVFEE</sequence>